<organism evidence="3 4">
    <name type="scientific">Haloferax marinum</name>
    <dbReference type="NCBI Taxonomy" id="2666143"/>
    <lineage>
        <taxon>Archaea</taxon>
        <taxon>Methanobacteriati</taxon>
        <taxon>Methanobacteriota</taxon>
        <taxon>Stenosarchaea group</taxon>
        <taxon>Halobacteria</taxon>
        <taxon>Halobacteriales</taxon>
        <taxon>Haloferacaceae</taxon>
        <taxon>Haloferax</taxon>
    </lineage>
</organism>
<feature type="compositionally biased region" description="Polar residues" evidence="1">
    <location>
        <begin position="126"/>
        <end position="138"/>
    </location>
</feature>
<proteinExistence type="predicted"/>
<dbReference type="Proteomes" id="UP000443423">
    <property type="component" value="Unassembled WGS sequence"/>
</dbReference>
<dbReference type="AlphaFoldDB" id="A0A6A8G4G3"/>
<dbReference type="RefSeq" id="WP_151109402.1">
    <property type="nucleotide sequence ID" value="NZ_WKJQ01000001.1"/>
</dbReference>
<evidence type="ECO:0000313" key="4">
    <source>
        <dbReference type="Proteomes" id="UP000443423"/>
    </source>
</evidence>
<dbReference type="OrthoDB" id="293380at2157"/>
<accession>A0A6A8G4G3</accession>
<keyword evidence="4" id="KW-1185">Reference proteome</keyword>
<keyword evidence="2" id="KW-0472">Membrane</keyword>
<evidence type="ECO:0008006" key="5">
    <source>
        <dbReference type="Google" id="ProtNLM"/>
    </source>
</evidence>
<feature type="compositionally biased region" description="Low complexity" evidence="1">
    <location>
        <begin position="139"/>
        <end position="158"/>
    </location>
</feature>
<evidence type="ECO:0000256" key="1">
    <source>
        <dbReference type="SAM" id="MobiDB-lite"/>
    </source>
</evidence>
<name>A0A6A8G4G3_9EURY</name>
<reference evidence="3 4" key="1">
    <citation type="submission" date="2019-11" db="EMBL/GenBank/DDBJ databases">
        <title>Whole genome sequence of Haloferax sp. MBLA0078.</title>
        <authorList>
            <person name="Seo M.-J."/>
            <person name="Cho E.-S."/>
        </authorList>
    </citation>
    <scope>NUCLEOTIDE SEQUENCE [LARGE SCALE GENOMIC DNA]</scope>
    <source>
        <strain evidence="3 4">MBLA0078</strain>
    </source>
</reference>
<gene>
    <name evidence="3" type="ORF">GJR99_03730</name>
</gene>
<dbReference type="NCBIfam" id="NF045517">
    <property type="entry name" value="halo_surf_dom"/>
    <property type="match status" value="1"/>
</dbReference>
<keyword evidence="2" id="KW-0812">Transmembrane</keyword>
<protein>
    <recommendedName>
        <fullName evidence="5">PGF-CTERM sorting domain-containing protein</fullName>
    </recommendedName>
</protein>
<evidence type="ECO:0000313" key="3">
    <source>
        <dbReference type="EMBL" id="MRW95685.1"/>
    </source>
</evidence>
<sequence length="188" mass="19645">MRPPHSLIALLLVLVVASTTVVASDGLTTIEHQGDEIILDAAQNQQIRGTTPFEQGTVIGVRVKSVGDTHPFLVSKAVRVDENGSFTVVFDLSGLAPLRGGPVDVVVRHNQSTIHELDGRLVTENMPENSTLTYDPSNPETTATTSPETVTSTTTTTASGPLSGVTVPGLGITTGVVATLVVALLARR</sequence>
<comment type="caution">
    <text evidence="3">The sequence shown here is derived from an EMBL/GenBank/DDBJ whole genome shotgun (WGS) entry which is preliminary data.</text>
</comment>
<feature type="region of interest" description="Disordered" evidence="1">
    <location>
        <begin position="125"/>
        <end position="161"/>
    </location>
</feature>
<keyword evidence="2" id="KW-1133">Transmembrane helix</keyword>
<feature type="transmembrane region" description="Helical" evidence="2">
    <location>
        <begin position="165"/>
        <end position="186"/>
    </location>
</feature>
<dbReference type="EMBL" id="WKJQ01000001">
    <property type="protein sequence ID" value="MRW95685.1"/>
    <property type="molecule type" value="Genomic_DNA"/>
</dbReference>
<evidence type="ECO:0000256" key="2">
    <source>
        <dbReference type="SAM" id="Phobius"/>
    </source>
</evidence>